<dbReference type="SUPFAM" id="SSF47240">
    <property type="entry name" value="Ferritin-like"/>
    <property type="match status" value="1"/>
</dbReference>
<name>A0A1E3G317_9BACT</name>
<dbReference type="CDD" id="cd01045">
    <property type="entry name" value="Ferritin_like_AB"/>
    <property type="match status" value="1"/>
</dbReference>
<gene>
    <name evidence="2" type="ORF">A4H02_03765</name>
</gene>
<evidence type="ECO:0000313" key="3">
    <source>
        <dbReference type="Proteomes" id="UP000094570"/>
    </source>
</evidence>
<dbReference type="Gene3D" id="1.20.1260.10">
    <property type="match status" value="1"/>
</dbReference>
<evidence type="ECO:0000313" key="2">
    <source>
        <dbReference type="EMBL" id="ODN30665.1"/>
    </source>
</evidence>
<dbReference type="InterPro" id="IPR009078">
    <property type="entry name" value="Ferritin-like_SF"/>
</dbReference>
<dbReference type="RefSeq" id="WP_069292842.1">
    <property type="nucleotide sequence ID" value="NZ_CP140110.1"/>
</dbReference>
<protein>
    <submittedName>
        <fullName evidence="2">Rubrerythrin</fullName>
    </submittedName>
</protein>
<dbReference type="AlphaFoldDB" id="A0A1E3G317"/>
<dbReference type="InterPro" id="IPR012347">
    <property type="entry name" value="Ferritin-like"/>
</dbReference>
<proteinExistence type="predicted"/>
<comment type="caution">
    <text evidence="2">The sequence shown here is derived from an EMBL/GenBank/DDBJ whole genome shotgun (WGS) entry which is preliminary data.</text>
</comment>
<dbReference type="InterPro" id="IPR003251">
    <property type="entry name" value="Rr_diiron-bd_dom"/>
</dbReference>
<organism evidence="2 3">
    <name type="scientific">Fervidobacterium thailandense</name>
    <dbReference type="NCBI Taxonomy" id="1008305"/>
    <lineage>
        <taxon>Bacteria</taxon>
        <taxon>Thermotogati</taxon>
        <taxon>Thermotogota</taxon>
        <taxon>Thermotogae</taxon>
        <taxon>Thermotogales</taxon>
        <taxon>Fervidobacteriaceae</taxon>
        <taxon>Fervidobacterium</taxon>
    </lineage>
</organism>
<dbReference type="GO" id="GO:0046872">
    <property type="term" value="F:metal ion binding"/>
    <property type="evidence" value="ECO:0007669"/>
    <property type="project" value="InterPro"/>
</dbReference>
<dbReference type="Proteomes" id="UP000094570">
    <property type="component" value="Unassembled WGS sequence"/>
</dbReference>
<dbReference type="PANTHER" id="PTHR33531">
    <property type="entry name" value="RUBRERYTHRIN SUBFAMILY"/>
    <property type="match status" value="1"/>
</dbReference>
<evidence type="ECO:0000259" key="1">
    <source>
        <dbReference type="Pfam" id="PF02915"/>
    </source>
</evidence>
<accession>A0A1E3G317</accession>
<dbReference type="GO" id="GO:0016491">
    <property type="term" value="F:oxidoreductase activity"/>
    <property type="evidence" value="ECO:0007669"/>
    <property type="project" value="InterPro"/>
</dbReference>
<dbReference type="OrthoDB" id="9808511at2"/>
<reference evidence="3" key="1">
    <citation type="submission" date="2016-04" db="EMBL/GenBank/DDBJ databases">
        <title>The genome sequence project of a novel Fervidobacterium isolate from a hot spring in Thailand.</title>
        <authorList>
            <person name="Gonzalez J.M."/>
            <person name="Cuecas A."/>
            <person name="Kanoksilapatham W."/>
        </authorList>
    </citation>
    <scope>NUCLEOTIDE SEQUENCE [LARGE SCALE GENOMIC DNA]</scope>
    <source>
        <strain evidence="3">FC2004</strain>
    </source>
</reference>
<keyword evidence="3" id="KW-1185">Reference proteome</keyword>
<feature type="domain" description="Rubrerythrin diiron-binding" evidence="1">
    <location>
        <begin position="3"/>
        <end position="143"/>
    </location>
</feature>
<dbReference type="STRING" id="1008305.A4H02_03765"/>
<dbReference type="Pfam" id="PF02915">
    <property type="entry name" value="Rubrerythrin"/>
    <property type="match status" value="1"/>
</dbReference>
<dbReference type="EMBL" id="LWAF01000004">
    <property type="protein sequence ID" value="ODN30665.1"/>
    <property type="molecule type" value="Genomic_DNA"/>
</dbReference>
<dbReference type="PANTHER" id="PTHR33531:SF7">
    <property type="entry name" value="HYPOTHETICAL MEMBRANE PROTEIN, CONSERVED"/>
    <property type="match status" value="1"/>
</dbReference>
<sequence length="161" mass="19467">MRDVLKLAENFEIEGYRFYRQKMKEVKSKRVAEVFEYLAEMEKEHTEFIRRLINDIEGGREISFQISEKPEIFTKRYQTQALESTPVEDDLQDLAVLRMAYLIEKDFMEFYTRSAERVEDNDLKKILLLLRDWEAGHKEIIEREIKTILERNNLDLGFYPF</sequence>